<dbReference type="PROSITE" id="PS00061">
    <property type="entry name" value="ADH_SHORT"/>
    <property type="match status" value="1"/>
</dbReference>
<protein>
    <submittedName>
        <fullName evidence="4">SDR family NAD(P)-dependent oxidoreductase</fullName>
    </submittedName>
</protein>
<keyword evidence="2" id="KW-0560">Oxidoreductase</keyword>
<comment type="similarity">
    <text evidence="1">Belongs to the short-chain dehydrogenases/reductases (SDR) family.</text>
</comment>
<dbReference type="Gene3D" id="3.40.50.720">
    <property type="entry name" value="NAD(P)-binding Rossmann-like Domain"/>
    <property type="match status" value="1"/>
</dbReference>
<keyword evidence="3" id="KW-0812">Transmembrane</keyword>
<evidence type="ECO:0000313" key="5">
    <source>
        <dbReference type="Proteomes" id="UP000831460"/>
    </source>
</evidence>
<name>A0ABY4BRW0_9FLAO</name>
<dbReference type="Pfam" id="PF00106">
    <property type="entry name" value="adh_short"/>
    <property type="match status" value="1"/>
</dbReference>
<accession>A0ABY4BRW0</accession>
<dbReference type="PRINTS" id="PR00081">
    <property type="entry name" value="GDHRDH"/>
</dbReference>
<feature type="transmembrane region" description="Helical" evidence="3">
    <location>
        <begin position="214"/>
        <end position="231"/>
    </location>
</feature>
<dbReference type="InterPro" id="IPR036291">
    <property type="entry name" value="NAD(P)-bd_dom_sf"/>
</dbReference>
<evidence type="ECO:0000313" key="4">
    <source>
        <dbReference type="EMBL" id="UOE41929.1"/>
    </source>
</evidence>
<keyword evidence="5" id="KW-1185">Reference proteome</keyword>
<evidence type="ECO:0000256" key="1">
    <source>
        <dbReference type="ARBA" id="ARBA00006484"/>
    </source>
</evidence>
<sequence length="241" mass="27280">MIVLGSNSEIAQQFVEKTLQEGEKFATVYLFTSDVETAERFAKHIDVKYLQQTKIYELDLLGEVDFSKFDDIDSNLLFCATGYLGEGTEEGLYDRKNTEKIIDINYSKLVPVLNYFAEKMERKRTGTMIVLSSVAGDRGRQSNFIYGSAKAGMTAYLSGLRNYLFSKKVHVLTVKPGFMDTKMTEGLPLNPKLTASPKQAAEAIYKAYKNGKNVAYVLPIWGIIMMIIRNIPEFIFKKLKL</sequence>
<dbReference type="InterPro" id="IPR020904">
    <property type="entry name" value="Sc_DH/Rdtase_CS"/>
</dbReference>
<dbReference type="Proteomes" id="UP000831460">
    <property type="component" value="Chromosome"/>
</dbReference>
<reference evidence="4 5" key="1">
    <citation type="submission" date="2022-03" db="EMBL/GenBank/DDBJ databases">
        <title>Chryseobacterium sp. isolated from particulate matters in swine house.</title>
        <authorList>
            <person name="Won M."/>
            <person name="Kim S.-J."/>
            <person name="Kwon S.-W."/>
        </authorList>
    </citation>
    <scope>NUCLEOTIDE SEQUENCE [LARGE SCALE GENOMIC DNA]</scope>
    <source>
        <strain evidence="4 5">SC2-2</strain>
    </source>
</reference>
<organism evidence="4 5">
    <name type="scientific">Chryseobacterium suipulveris</name>
    <dbReference type="NCBI Taxonomy" id="2929800"/>
    <lineage>
        <taxon>Bacteria</taxon>
        <taxon>Pseudomonadati</taxon>
        <taxon>Bacteroidota</taxon>
        <taxon>Flavobacteriia</taxon>
        <taxon>Flavobacteriales</taxon>
        <taxon>Weeksellaceae</taxon>
        <taxon>Chryseobacterium group</taxon>
        <taxon>Chryseobacterium</taxon>
    </lineage>
</organism>
<evidence type="ECO:0000256" key="3">
    <source>
        <dbReference type="SAM" id="Phobius"/>
    </source>
</evidence>
<dbReference type="RefSeq" id="WP_243550840.1">
    <property type="nucleotide sequence ID" value="NZ_CP094532.1"/>
</dbReference>
<proteinExistence type="inferred from homology"/>
<dbReference type="InterPro" id="IPR002347">
    <property type="entry name" value="SDR_fam"/>
</dbReference>
<dbReference type="PANTHER" id="PTHR43391">
    <property type="entry name" value="RETINOL DEHYDROGENASE-RELATED"/>
    <property type="match status" value="1"/>
</dbReference>
<keyword evidence="3" id="KW-0472">Membrane</keyword>
<evidence type="ECO:0000256" key="2">
    <source>
        <dbReference type="ARBA" id="ARBA00023002"/>
    </source>
</evidence>
<gene>
    <name evidence="4" type="ORF">MTP09_04655</name>
</gene>
<keyword evidence="3" id="KW-1133">Transmembrane helix</keyword>
<dbReference type="EMBL" id="CP094532">
    <property type="protein sequence ID" value="UOE41929.1"/>
    <property type="molecule type" value="Genomic_DNA"/>
</dbReference>
<dbReference type="PANTHER" id="PTHR43391:SF94">
    <property type="entry name" value="OXIDOREDUCTASE-RELATED"/>
    <property type="match status" value="1"/>
</dbReference>
<dbReference type="SUPFAM" id="SSF51735">
    <property type="entry name" value="NAD(P)-binding Rossmann-fold domains"/>
    <property type="match status" value="1"/>
</dbReference>